<proteinExistence type="predicted"/>
<organism evidence="2 3">
    <name type="scientific">Araneus ventricosus</name>
    <name type="common">Orbweaver spider</name>
    <name type="synonym">Epeira ventricosa</name>
    <dbReference type="NCBI Taxonomy" id="182803"/>
    <lineage>
        <taxon>Eukaryota</taxon>
        <taxon>Metazoa</taxon>
        <taxon>Ecdysozoa</taxon>
        <taxon>Arthropoda</taxon>
        <taxon>Chelicerata</taxon>
        <taxon>Arachnida</taxon>
        <taxon>Araneae</taxon>
        <taxon>Araneomorphae</taxon>
        <taxon>Entelegynae</taxon>
        <taxon>Araneoidea</taxon>
        <taxon>Araneidae</taxon>
        <taxon>Araneus</taxon>
    </lineage>
</organism>
<feature type="region of interest" description="Disordered" evidence="1">
    <location>
        <begin position="84"/>
        <end position="109"/>
    </location>
</feature>
<comment type="caution">
    <text evidence="2">The sequence shown here is derived from an EMBL/GenBank/DDBJ whole genome shotgun (WGS) entry which is preliminary data.</text>
</comment>
<feature type="non-terminal residue" evidence="2">
    <location>
        <position position="1"/>
    </location>
</feature>
<name>A0A4Y2NJL5_ARAVE</name>
<dbReference type="Proteomes" id="UP000499080">
    <property type="component" value="Unassembled WGS sequence"/>
</dbReference>
<accession>A0A4Y2NJL5</accession>
<keyword evidence="3" id="KW-1185">Reference proteome</keyword>
<protein>
    <submittedName>
        <fullName evidence="2">Uncharacterized protein</fullName>
    </submittedName>
</protein>
<gene>
    <name evidence="2" type="ORF">AVEN_43794_1</name>
</gene>
<dbReference type="AlphaFoldDB" id="A0A4Y2NJL5"/>
<evidence type="ECO:0000313" key="3">
    <source>
        <dbReference type="Proteomes" id="UP000499080"/>
    </source>
</evidence>
<evidence type="ECO:0000313" key="2">
    <source>
        <dbReference type="EMBL" id="GBN39501.1"/>
    </source>
</evidence>
<sequence>KRHRIRHCFLLNLSSSRISSDERFPADIPILFTDRRLIERCIKPTEQATPLLMFSMFADNQSITGPTALCSPLLPRWSSRSSIHSQTAECPAMTTSQETRSSTRRRVQREKDEVPIFLLSRTRSIQREGIGIVKTSGSGLP</sequence>
<reference evidence="2 3" key="1">
    <citation type="journal article" date="2019" name="Sci. Rep.">
        <title>Orb-weaving spider Araneus ventricosus genome elucidates the spidroin gene catalogue.</title>
        <authorList>
            <person name="Kono N."/>
            <person name="Nakamura H."/>
            <person name="Ohtoshi R."/>
            <person name="Moran D.A.P."/>
            <person name="Shinohara A."/>
            <person name="Yoshida Y."/>
            <person name="Fujiwara M."/>
            <person name="Mori M."/>
            <person name="Tomita M."/>
            <person name="Arakawa K."/>
        </authorList>
    </citation>
    <scope>NUCLEOTIDE SEQUENCE [LARGE SCALE GENOMIC DNA]</scope>
</reference>
<dbReference type="EMBL" id="BGPR01287979">
    <property type="protein sequence ID" value="GBN39501.1"/>
    <property type="molecule type" value="Genomic_DNA"/>
</dbReference>
<evidence type="ECO:0000256" key="1">
    <source>
        <dbReference type="SAM" id="MobiDB-lite"/>
    </source>
</evidence>